<dbReference type="EMBL" id="FOQU01000002">
    <property type="protein sequence ID" value="SFI30827.1"/>
    <property type="molecule type" value="Genomic_DNA"/>
</dbReference>
<proteinExistence type="predicted"/>
<evidence type="ECO:0000313" key="3">
    <source>
        <dbReference type="Proteomes" id="UP000199548"/>
    </source>
</evidence>
<gene>
    <name evidence="2" type="ORF">SAMN05192543_102845</name>
</gene>
<sequence length="140" mass="15597">MTIRENVLLTAVILALLLAMYGVMWVSLMLGSLLYGAAALFVIAALWVGAILTRNHMKRQRIVRHGTPGRVRVIRVEDGSLAVANDWPYCVLTVEVLEGGPRRTITISETYHFMEVPEIGDELDVLFDTRSPDLAIIHPD</sequence>
<evidence type="ECO:0000256" key="1">
    <source>
        <dbReference type="SAM" id="Phobius"/>
    </source>
</evidence>
<keyword evidence="3" id="KW-1185">Reference proteome</keyword>
<accession>A0A1I3H5I1</accession>
<dbReference type="AlphaFoldDB" id="A0A1I3H5I1"/>
<keyword evidence="1" id="KW-1133">Transmembrane helix</keyword>
<reference evidence="2 3" key="1">
    <citation type="submission" date="2016-10" db="EMBL/GenBank/DDBJ databases">
        <authorList>
            <person name="de Groot N.N."/>
        </authorList>
    </citation>
    <scope>NUCLEOTIDE SEQUENCE [LARGE SCALE GENOMIC DNA]</scope>
    <source>
        <strain evidence="2 3">LMG 23650</strain>
    </source>
</reference>
<feature type="transmembrane region" description="Helical" evidence="1">
    <location>
        <begin position="7"/>
        <end position="27"/>
    </location>
</feature>
<evidence type="ECO:0000313" key="2">
    <source>
        <dbReference type="EMBL" id="SFI30827.1"/>
    </source>
</evidence>
<protein>
    <submittedName>
        <fullName evidence="2">Uncharacterized protein</fullName>
    </submittedName>
</protein>
<dbReference type="RefSeq" id="WP_091010793.1">
    <property type="nucleotide sequence ID" value="NZ_CP041745.1"/>
</dbReference>
<organism evidence="2 3">
    <name type="scientific">Paraburkholderia megapolitana</name>
    <dbReference type="NCBI Taxonomy" id="420953"/>
    <lineage>
        <taxon>Bacteria</taxon>
        <taxon>Pseudomonadati</taxon>
        <taxon>Pseudomonadota</taxon>
        <taxon>Betaproteobacteria</taxon>
        <taxon>Burkholderiales</taxon>
        <taxon>Burkholderiaceae</taxon>
        <taxon>Paraburkholderia</taxon>
    </lineage>
</organism>
<keyword evidence="1" id="KW-0472">Membrane</keyword>
<dbReference type="Proteomes" id="UP000199548">
    <property type="component" value="Unassembled WGS sequence"/>
</dbReference>
<name>A0A1I3H5I1_9BURK</name>
<dbReference type="STRING" id="420953.SAMN05192543_102845"/>
<keyword evidence="1" id="KW-0812">Transmembrane</keyword>
<feature type="transmembrane region" description="Helical" evidence="1">
    <location>
        <begin position="33"/>
        <end position="52"/>
    </location>
</feature>